<feature type="region of interest" description="Disordered" evidence="1">
    <location>
        <begin position="63"/>
        <end position="84"/>
    </location>
</feature>
<dbReference type="Proteomes" id="UP001153269">
    <property type="component" value="Unassembled WGS sequence"/>
</dbReference>
<dbReference type="EMBL" id="CADEAL010002013">
    <property type="protein sequence ID" value="CAB1437330.1"/>
    <property type="molecule type" value="Genomic_DNA"/>
</dbReference>
<reference evidence="2" key="1">
    <citation type="submission" date="2020-03" db="EMBL/GenBank/DDBJ databases">
        <authorList>
            <person name="Weist P."/>
        </authorList>
    </citation>
    <scope>NUCLEOTIDE SEQUENCE</scope>
</reference>
<evidence type="ECO:0000313" key="2">
    <source>
        <dbReference type="EMBL" id="CAB1437330.1"/>
    </source>
</evidence>
<dbReference type="AlphaFoldDB" id="A0A9N7YU57"/>
<evidence type="ECO:0000256" key="1">
    <source>
        <dbReference type="SAM" id="MobiDB-lite"/>
    </source>
</evidence>
<proteinExistence type="predicted"/>
<organism evidence="2 3">
    <name type="scientific">Pleuronectes platessa</name>
    <name type="common">European plaice</name>
    <dbReference type="NCBI Taxonomy" id="8262"/>
    <lineage>
        <taxon>Eukaryota</taxon>
        <taxon>Metazoa</taxon>
        <taxon>Chordata</taxon>
        <taxon>Craniata</taxon>
        <taxon>Vertebrata</taxon>
        <taxon>Euteleostomi</taxon>
        <taxon>Actinopterygii</taxon>
        <taxon>Neopterygii</taxon>
        <taxon>Teleostei</taxon>
        <taxon>Neoteleostei</taxon>
        <taxon>Acanthomorphata</taxon>
        <taxon>Carangaria</taxon>
        <taxon>Pleuronectiformes</taxon>
        <taxon>Pleuronectoidei</taxon>
        <taxon>Pleuronectidae</taxon>
        <taxon>Pleuronectes</taxon>
    </lineage>
</organism>
<keyword evidence="3" id="KW-1185">Reference proteome</keyword>
<comment type="caution">
    <text evidence="2">The sequence shown here is derived from an EMBL/GenBank/DDBJ whole genome shotgun (WGS) entry which is preliminary data.</text>
</comment>
<sequence>MRERLTEPLQFSWGQHQSCNSAHNPTRSTLTLRAGFKRLLAECGRLGPALTYDDLSQHFNCKVSAGQRSEEEADSDRDTGRLEL</sequence>
<accession>A0A9N7YU57</accession>
<gene>
    <name evidence="2" type="ORF">PLEPLA_LOCUS25337</name>
</gene>
<evidence type="ECO:0000313" key="3">
    <source>
        <dbReference type="Proteomes" id="UP001153269"/>
    </source>
</evidence>
<name>A0A9N7YU57_PLEPL</name>
<protein>
    <submittedName>
        <fullName evidence="2">Uncharacterized protein</fullName>
    </submittedName>
</protein>